<dbReference type="GO" id="GO:0003676">
    <property type="term" value="F:nucleic acid binding"/>
    <property type="evidence" value="ECO:0007669"/>
    <property type="project" value="InterPro"/>
</dbReference>
<evidence type="ECO:0000256" key="1">
    <source>
        <dbReference type="ARBA" id="ARBA00023268"/>
    </source>
</evidence>
<dbReference type="PROSITE" id="PS50994">
    <property type="entry name" value="INTEGRASE"/>
    <property type="match status" value="1"/>
</dbReference>
<reference evidence="3" key="2">
    <citation type="submission" date="2025-08" db="UniProtKB">
        <authorList>
            <consortium name="Ensembl"/>
        </authorList>
    </citation>
    <scope>IDENTIFICATION</scope>
</reference>
<dbReference type="AlphaFoldDB" id="H2ZSA4"/>
<keyword evidence="1" id="KW-0511">Multifunctional enzyme</keyword>
<dbReference type="Gene3D" id="3.30.420.10">
    <property type="entry name" value="Ribonuclease H-like superfamily/Ribonuclease H"/>
    <property type="match status" value="1"/>
</dbReference>
<dbReference type="InParanoid" id="H2ZSA4"/>
<reference evidence="4" key="1">
    <citation type="submission" date="2011-08" db="EMBL/GenBank/DDBJ databases">
        <title>The draft genome of Latimeria chalumnae.</title>
        <authorList>
            <person name="Di Palma F."/>
            <person name="Alfoldi J."/>
            <person name="Johnson J."/>
            <person name="Berlin A."/>
            <person name="Gnerre S."/>
            <person name="Jaffe D."/>
            <person name="MacCallum I."/>
            <person name="Young S."/>
            <person name="Walker B.J."/>
            <person name="Lander E."/>
            <person name="Lindblad-Toh K."/>
        </authorList>
    </citation>
    <scope>NUCLEOTIDE SEQUENCE [LARGE SCALE GENOMIC DNA]</scope>
    <source>
        <strain evidence="4">Wild caught</strain>
    </source>
</reference>
<dbReference type="Proteomes" id="UP000008672">
    <property type="component" value="Unassembled WGS sequence"/>
</dbReference>
<dbReference type="PANTHER" id="PTHR37984">
    <property type="entry name" value="PROTEIN CBG26694"/>
    <property type="match status" value="1"/>
</dbReference>
<dbReference type="InterPro" id="IPR043502">
    <property type="entry name" value="DNA/RNA_pol_sf"/>
</dbReference>
<dbReference type="Pfam" id="PF17919">
    <property type="entry name" value="RT_RNaseH_2"/>
    <property type="match status" value="1"/>
</dbReference>
<proteinExistence type="predicted"/>
<evidence type="ECO:0000259" key="2">
    <source>
        <dbReference type="PROSITE" id="PS50994"/>
    </source>
</evidence>
<dbReference type="GeneTree" id="ENSGT01100000263500"/>
<accession>H2ZSA4</accession>
<feature type="domain" description="Integrase catalytic" evidence="2">
    <location>
        <begin position="371"/>
        <end position="476"/>
    </location>
</feature>
<protein>
    <recommendedName>
        <fullName evidence="2">Integrase catalytic domain-containing protein</fullName>
    </recommendedName>
</protein>
<dbReference type="InterPro" id="IPR036397">
    <property type="entry name" value="RNaseH_sf"/>
</dbReference>
<evidence type="ECO:0000313" key="3">
    <source>
        <dbReference type="Ensembl" id="ENSLACP00000000275.1"/>
    </source>
</evidence>
<dbReference type="Gene3D" id="3.10.20.370">
    <property type="match status" value="1"/>
</dbReference>
<dbReference type="InterPro" id="IPR001584">
    <property type="entry name" value="Integrase_cat-core"/>
</dbReference>
<dbReference type="HOGENOM" id="CLU_000384_9_2_1"/>
<dbReference type="SUPFAM" id="SSF56672">
    <property type="entry name" value="DNA/RNA polymerases"/>
    <property type="match status" value="1"/>
</dbReference>
<sequence length="476" mass="53738">MSTVLAGITYKSCMVYINNIIIASATFDQHPQDLENILQCLRSADLTLNLDKCMFCGKEFTFIGHVITPAGIKTDSSKIKVTKFANFLVCQVTRHAQLTDPPVALTQWDTNACESAMEKLKQLLVSVPILKFPDFFKPFSVHTDACKAGLGATLMQQDEEGRDYAIAYASHTLHQSEHPYSMTEKECLAVTWALEYFRPYLKGTYFTVYMDHSSLCWTLQLQEFDFSIDYCSGKVNCVTDTLSQNPAQGETCPVDLLLHYSSLSSIHPYQEALGALRIKITNLIYTLSDDLLYYIDMDVNCHMRPMKTLLTHYHDHPQLVTKEWQRPMVDSPIEFTGQVCIDISNYVRSCTTCQLTKPSQQNPAGFMVLIHATYPWKYVGVDFLGPLPRTQGNCYILLFVDYFTKCTKTFAVSSATIGVVTSIFIGGSAVRHGAPKYLTSDRRSPFISELFEFTICLLGTEYQLTTAFHPQTNMTE</sequence>
<dbReference type="eggNOG" id="KOG0017">
    <property type="taxonomic scope" value="Eukaryota"/>
</dbReference>
<dbReference type="SUPFAM" id="SSF53098">
    <property type="entry name" value="Ribonuclease H-like"/>
    <property type="match status" value="1"/>
</dbReference>
<dbReference type="Gene3D" id="3.30.70.270">
    <property type="match status" value="1"/>
</dbReference>
<keyword evidence="4" id="KW-1185">Reference proteome</keyword>
<dbReference type="CDD" id="cd09274">
    <property type="entry name" value="RNase_HI_RT_Ty3"/>
    <property type="match status" value="1"/>
</dbReference>
<name>H2ZSA4_LATCH</name>
<dbReference type="InterPro" id="IPR043128">
    <property type="entry name" value="Rev_trsase/Diguanyl_cyclase"/>
</dbReference>
<dbReference type="Ensembl" id="ENSLACT00000000277.1">
    <property type="protein sequence ID" value="ENSLACP00000000275.1"/>
    <property type="gene ID" value="ENSLACG00000000246.1"/>
</dbReference>
<dbReference type="PANTHER" id="PTHR37984:SF5">
    <property type="entry name" value="PROTEIN NYNRIN-LIKE"/>
    <property type="match status" value="1"/>
</dbReference>
<dbReference type="InterPro" id="IPR012337">
    <property type="entry name" value="RNaseH-like_sf"/>
</dbReference>
<organism evidence="3 4">
    <name type="scientific">Latimeria chalumnae</name>
    <name type="common">Coelacanth</name>
    <dbReference type="NCBI Taxonomy" id="7897"/>
    <lineage>
        <taxon>Eukaryota</taxon>
        <taxon>Metazoa</taxon>
        <taxon>Chordata</taxon>
        <taxon>Craniata</taxon>
        <taxon>Vertebrata</taxon>
        <taxon>Euteleostomi</taxon>
        <taxon>Coelacanthiformes</taxon>
        <taxon>Coelacanthidae</taxon>
        <taxon>Latimeria</taxon>
    </lineage>
</organism>
<dbReference type="InterPro" id="IPR050951">
    <property type="entry name" value="Retrovirus_Pol_polyprotein"/>
</dbReference>
<dbReference type="STRING" id="7897.ENSLACP00000000275"/>
<dbReference type="EMBL" id="AFYH01277477">
    <property type="status" value="NOT_ANNOTATED_CDS"/>
    <property type="molecule type" value="Genomic_DNA"/>
</dbReference>
<evidence type="ECO:0000313" key="4">
    <source>
        <dbReference type="Proteomes" id="UP000008672"/>
    </source>
</evidence>
<dbReference type="InterPro" id="IPR041577">
    <property type="entry name" value="RT_RNaseH_2"/>
</dbReference>
<dbReference type="GO" id="GO:0015074">
    <property type="term" value="P:DNA integration"/>
    <property type="evidence" value="ECO:0007669"/>
    <property type="project" value="InterPro"/>
</dbReference>
<reference evidence="3" key="3">
    <citation type="submission" date="2025-09" db="UniProtKB">
        <authorList>
            <consortium name="Ensembl"/>
        </authorList>
    </citation>
    <scope>IDENTIFICATION</scope>
</reference>
<dbReference type="FunFam" id="3.10.20.370:FF:000001">
    <property type="entry name" value="Retrovirus-related Pol polyprotein from transposon 17.6-like protein"/>
    <property type="match status" value="1"/>
</dbReference>